<proteinExistence type="predicted"/>
<protein>
    <submittedName>
        <fullName evidence="1">Uncharacterized protein</fullName>
    </submittedName>
</protein>
<dbReference type="EMBL" id="BMOR01000021">
    <property type="protein sequence ID" value="GGN44261.1"/>
    <property type="molecule type" value="Genomic_DNA"/>
</dbReference>
<evidence type="ECO:0000313" key="1">
    <source>
        <dbReference type="EMBL" id="GGN44261.1"/>
    </source>
</evidence>
<keyword evidence="2" id="KW-1185">Reference proteome</keyword>
<organism evidence="1 2">
    <name type="scientific">Deinococcus daejeonensis</name>
    <dbReference type="NCBI Taxonomy" id="1007098"/>
    <lineage>
        <taxon>Bacteria</taxon>
        <taxon>Thermotogati</taxon>
        <taxon>Deinococcota</taxon>
        <taxon>Deinococci</taxon>
        <taxon>Deinococcales</taxon>
        <taxon>Deinococcaceae</taxon>
        <taxon>Deinococcus</taxon>
    </lineage>
</organism>
<gene>
    <name evidence="1" type="ORF">GCM10010842_32610</name>
</gene>
<accession>A0ABQ2JEE3</accession>
<dbReference type="Proteomes" id="UP000645517">
    <property type="component" value="Unassembled WGS sequence"/>
</dbReference>
<dbReference type="RefSeq" id="WP_157445125.1">
    <property type="nucleotide sequence ID" value="NZ_BMOR01000021.1"/>
</dbReference>
<comment type="caution">
    <text evidence="1">The sequence shown here is derived from an EMBL/GenBank/DDBJ whole genome shotgun (WGS) entry which is preliminary data.</text>
</comment>
<name>A0ABQ2JEE3_9DEIO</name>
<sequence length="58" mass="6052">MTRQAAPALYLGSVTTGSGVDIHSREGQIKLARALLSVTPKTTDTARKGVQQTGKKVG</sequence>
<reference evidence="2" key="1">
    <citation type="journal article" date="2019" name="Int. J. Syst. Evol. Microbiol.">
        <title>The Global Catalogue of Microorganisms (GCM) 10K type strain sequencing project: providing services to taxonomists for standard genome sequencing and annotation.</title>
        <authorList>
            <consortium name="The Broad Institute Genomics Platform"/>
            <consortium name="The Broad Institute Genome Sequencing Center for Infectious Disease"/>
            <person name="Wu L."/>
            <person name="Ma J."/>
        </authorList>
    </citation>
    <scope>NUCLEOTIDE SEQUENCE [LARGE SCALE GENOMIC DNA]</scope>
    <source>
        <strain evidence="2">JCM 16918</strain>
    </source>
</reference>
<evidence type="ECO:0000313" key="2">
    <source>
        <dbReference type="Proteomes" id="UP000645517"/>
    </source>
</evidence>